<dbReference type="AlphaFoldDB" id="A0ABD7TGG3"/>
<evidence type="ECO:0000313" key="2">
    <source>
        <dbReference type="Proteomes" id="UP001056907"/>
    </source>
</evidence>
<protein>
    <submittedName>
        <fullName evidence="1">Uncharacterized protein</fullName>
    </submittedName>
</protein>
<dbReference type="RefSeq" id="WP_252993165.1">
    <property type="nucleotide sequence ID" value="NZ_CP078013.2"/>
</dbReference>
<evidence type="ECO:0000313" key="1">
    <source>
        <dbReference type="EMBL" id="USW00780.1"/>
    </source>
</evidence>
<gene>
    <name evidence="1" type="ORF">KUA23_27895</name>
</gene>
<name>A0ABD7TGG3_9PSED</name>
<reference evidence="1" key="2">
    <citation type="submission" date="2024-04" db="EMBL/GenBank/DDBJ databases">
        <authorList>
            <person name="Diaz M."/>
            <person name="Bach T."/>
            <person name="Gonzalez Anta G."/>
            <person name="Agaras B."/>
            <person name="Wibberg D."/>
            <person name="Noguera F."/>
            <person name="Canciani W."/>
            <person name="Ybarra T."/>
            <person name="Nunez M.L."/>
            <person name="Valverde C."/>
        </authorList>
    </citation>
    <scope>NUCLEOTIDE SEQUENCE</scope>
    <source>
        <strain evidence="1">1008</strain>
    </source>
</reference>
<dbReference type="Proteomes" id="UP001056907">
    <property type="component" value="Chromosome"/>
</dbReference>
<sequence>MATLINDWLKLSSPEPGDILEIKTKNEIFIAIDIWQEKSTGLIKIECADRSIHTLTIHEIDSITHIVSSNPIFFSKPAVEHEDLPHTFLITGDADIFIERPDSGYHFNPAPPGTVLVNGVVLDSQIPYGYSKRSSLAAGRSPVWLKAKKIT</sequence>
<proteinExistence type="predicted"/>
<dbReference type="KEGG" id="ppeg:KUA23_27895"/>
<dbReference type="EMBL" id="CP078013">
    <property type="protein sequence ID" value="USW00780.1"/>
    <property type="molecule type" value="Genomic_DNA"/>
</dbReference>
<reference evidence="1" key="1">
    <citation type="journal article" date="2022" name="Front. Plant Sci.">
        <title>Agronomic efficiency and genome mining analysis of the wheat-biostimulant rhizospheric bacterium Pseudomonas pergaminensis sp. nov. strain 1008T.</title>
        <authorList>
            <person name="Diaz M."/>
            <person name="Bach T."/>
            <person name="Gonzalez Anta G."/>
            <person name="Agaras B."/>
            <person name="Wibberg D."/>
            <person name="Noguera F."/>
            <person name="Canciani W."/>
            <person name="Valverde C."/>
        </authorList>
    </citation>
    <scope>NUCLEOTIDE SEQUENCE</scope>
    <source>
        <strain evidence="1">1008</strain>
    </source>
</reference>
<organism evidence="1 2">
    <name type="scientific">Pseudomonas pergaminensis</name>
    <dbReference type="NCBI Taxonomy" id="2853159"/>
    <lineage>
        <taxon>Bacteria</taxon>
        <taxon>Pseudomonadati</taxon>
        <taxon>Pseudomonadota</taxon>
        <taxon>Gammaproteobacteria</taxon>
        <taxon>Pseudomonadales</taxon>
        <taxon>Pseudomonadaceae</taxon>
        <taxon>Pseudomonas</taxon>
    </lineage>
</organism>
<accession>A0ABD7TGG3</accession>